<evidence type="ECO:0000313" key="1">
    <source>
        <dbReference type="EMBL" id="CAF1038936.1"/>
    </source>
</evidence>
<proteinExistence type="predicted"/>
<dbReference type="EMBL" id="CAJNOJ010000292">
    <property type="protein sequence ID" value="CAF1374998.1"/>
    <property type="molecule type" value="Genomic_DNA"/>
</dbReference>
<keyword evidence="3" id="KW-1185">Reference proteome</keyword>
<name>A0A814JGA6_ADIRI</name>
<evidence type="ECO:0000313" key="3">
    <source>
        <dbReference type="Proteomes" id="UP000663828"/>
    </source>
</evidence>
<dbReference type="Proteomes" id="UP000663852">
    <property type="component" value="Unassembled WGS sequence"/>
</dbReference>
<dbReference type="Proteomes" id="UP000663828">
    <property type="component" value="Unassembled WGS sequence"/>
</dbReference>
<gene>
    <name evidence="2" type="ORF">EDS130_LOCUS34597</name>
    <name evidence="1" type="ORF">XAT740_LOCUS15156</name>
</gene>
<sequence length="76" mass="8132">MHSIIISNTSLSLCLTQPVEYVAPGKPFHNYTKYLIDGKQGSTVTHSRAGILKDYGATAGIQCRGSGTMTVCFSHA</sequence>
<dbReference type="AlphaFoldDB" id="A0A814JGA6"/>
<comment type="caution">
    <text evidence="1">The sequence shown here is derived from an EMBL/GenBank/DDBJ whole genome shotgun (WGS) entry which is preliminary data.</text>
</comment>
<organism evidence="1 3">
    <name type="scientific">Adineta ricciae</name>
    <name type="common">Rotifer</name>
    <dbReference type="NCBI Taxonomy" id="249248"/>
    <lineage>
        <taxon>Eukaryota</taxon>
        <taxon>Metazoa</taxon>
        <taxon>Spiralia</taxon>
        <taxon>Gnathifera</taxon>
        <taxon>Rotifera</taxon>
        <taxon>Eurotatoria</taxon>
        <taxon>Bdelloidea</taxon>
        <taxon>Adinetida</taxon>
        <taxon>Adinetidae</taxon>
        <taxon>Adineta</taxon>
    </lineage>
</organism>
<evidence type="ECO:0000313" key="2">
    <source>
        <dbReference type="EMBL" id="CAF1374998.1"/>
    </source>
</evidence>
<accession>A0A814JGA6</accession>
<protein>
    <submittedName>
        <fullName evidence="1">Uncharacterized protein</fullName>
    </submittedName>
</protein>
<reference evidence="1" key="1">
    <citation type="submission" date="2021-02" db="EMBL/GenBank/DDBJ databases">
        <authorList>
            <person name="Nowell W R."/>
        </authorList>
    </citation>
    <scope>NUCLEOTIDE SEQUENCE</scope>
</reference>
<dbReference type="EMBL" id="CAJNOR010000930">
    <property type="protein sequence ID" value="CAF1038936.1"/>
    <property type="molecule type" value="Genomic_DNA"/>
</dbReference>